<dbReference type="SUPFAM" id="SSF53474">
    <property type="entry name" value="alpha/beta-Hydrolases"/>
    <property type="match status" value="1"/>
</dbReference>
<dbReference type="AlphaFoldDB" id="A0A2M9YRB4"/>
<dbReference type="EMBL" id="NPDV01000004">
    <property type="protein sequence ID" value="PJZ54074.1"/>
    <property type="molecule type" value="Genomic_DNA"/>
</dbReference>
<organism evidence="2 5">
    <name type="scientific">Leptospira adleri</name>
    <dbReference type="NCBI Taxonomy" id="2023186"/>
    <lineage>
        <taxon>Bacteria</taxon>
        <taxon>Pseudomonadati</taxon>
        <taxon>Spirochaetota</taxon>
        <taxon>Spirochaetia</taxon>
        <taxon>Leptospirales</taxon>
        <taxon>Leptospiraceae</taxon>
        <taxon>Leptospira</taxon>
    </lineage>
</organism>
<dbReference type="InterPro" id="IPR022742">
    <property type="entry name" value="Hydrolase_4"/>
</dbReference>
<dbReference type="Proteomes" id="UP000232188">
    <property type="component" value="Unassembled WGS sequence"/>
</dbReference>
<dbReference type="PANTHER" id="PTHR43689:SF8">
    <property type="entry name" value="ALPHA_BETA-HYDROLASES SUPERFAMILY PROTEIN"/>
    <property type="match status" value="1"/>
</dbReference>
<dbReference type="PANTHER" id="PTHR43689">
    <property type="entry name" value="HYDROLASE"/>
    <property type="match status" value="1"/>
</dbReference>
<dbReference type="EMBL" id="NPDU01000040">
    <property type="protein sequence ID" value="PJZ61085.1"/>
    <property type="molecule type" value="Genomic_DNA"/>
</dbReference>
<protein>
    <submittedName>
        <fullName evidence="2">Alpha/beta hydrolase</fullName>
    </submittedName>
</protein>
<feature type="domain" description="Serine aminopeptidase S33" evidence="1">
    <location>
        <begin position="79"/>
        <end position="317"/>
    </location>
</feature>
<name>A0A2M9YRB4_9LEPT</name>
<dbReference type="Proteomes" id="UP000232149">
    <property type="component" value="Unassembled WGS sequence"/>
</dbReference>
<evidence type="ECO:0000313" key="3">
    <source>
        <dbReference type="EMBL" id="PJZ61085.1"/>
    </source>
</evidence>
<evidence type="ECO:0000259" key="1">
    <source>
        <dbReference type="Pfam" id="PF12146"/>
    </source>
</evidence>
<keyword evidence="4" id="KW-1185">Reference proteome</keyword>
<comment type="caution">
    <text evidence="2">The sequence shown here is derived from an EMBL/GenBank/DDBJ whole genome shotgun (WGS) entry which is preliminary data.</text>
</comment>
<evidence type="ECO:0000313" key="2">
    <source>
        <dbReference type="EMBL" id="PJZ54074.1"/>
    </source>
</evidence>
<dbReference type="InterPro" id="IPR029058">
    <property type="entry name" value="AB_hydrolase_fold"/>
</dbReference>
<evidence type="ECO:0000313" key="4">
    <source>
        <dbReference type="Proteomes" id="UP000232149"/>
    </source>
</evidence>
<sequence>MESMKLKFVLLSILAFYCCKISPSERGGSYLNTTHWQRYQKFLPESLKVKDGKLPKEEYWAWNDVRVHLDRYENPNSDCKVLLIHGGGGNGRILGSIAKPVFDFGCEVVAPDLPGFGLTLTDQNFKMEYGDWVLLLNDLIESERKPKTKIFLFGLSIGGMLAYHVAAENGNVQGLIVTTLADLRRTEVQDAVSKNRFLRILGTHLAFRLGWLTNDLYLPIRWLSKMELITNDPDFSKVFSEDPYAGGAEVNFRWLKTISEFQPKLEPESFNVCPILLAHPGIDPWTPLALSRPFFDRIPGDKKFVLLEGAGHFPYEEPGLFQLKTAIYDFIHSIK</sequence>
<proteinExistence type="predicted"/>
<accession>A0A2M9YRB4</accession>
<gene>
    <name evidence="3" type="ORF">CH376_15020</name>
    <name evidence="2" type="ORF">CH380_06055</name>
</gene>
<dbReference type="Gene3D" id="3.40.50.1820">
    <property type="entry name" value="alpha/beta hydrolase"/>
    <property type="match status" value="1"/>
</dbReference>
<dbReference type="Pfam" id="PF12146">
    <property type="entry name" value="Hydrolase_4"/>
    <property type="match status" value="1"/>
</dbReference>
<keyword evidence="2" id="KW-0378">Hydrolase</keyword>
<evidence type="ECO:0000313" key="5">
    <source>
        <dbReference type="Proteomes" id="UP000232188"/>
    </source>
</evidence>
<reference evidence="4 5" key="1">
    <citation type="submission" date="2017-07" db="EMBL/GenBank/DDBJ databases">
        <title>Leptospira spp. isolated from tropical soils.</title>
        <authorList>
            <person name="Thibeaux R."/>
            <person name="Iraola G."/>
            <person name="Ferres I."/>
            <person name="Bierque E."/>
            <person name="Girault D."/>
            <person name="Soupe-Gilbert M.-E."/>
            <person name="Picardeau M."/>
            <person name="Goarant C."/>
        </authorList>
    </citation>
    <scope>NUCLEOTIDE SEQUENCE [LARGE SCALE GENOMIC DNA]</scope>
    <source>
        <strain evidence="2 5">FH2-B-C1</strain>
        <strain evidence="3 4">FH2-B-D1</strain>
    </source>
</reference>
<dbReference type="GO" id="GO:0016787">
    <property type="term" value="F:hydrolase activity"/>
    <property type="evidence" value="ECO:0007669"/>
    <property type="project" value="UniProtKB-KW"/>
</dbReference>